<reference evidence="1" key="1">
    <citation type="submission" date="2021-01" db="EMBL/GenBank/DDBJ databases">
        <authorList>
            <person name="Corre E."/>
            <person name="Pelletier E."/>
            <person name="Niang G."/>
            <person name="Scheremetjew M."/>
            <person name="Finn R."/>
            <person name="Kale V."/>
            <person name="Holt S."/>
            <person name="Cochrane G."/>
            <person name="Meng A."/>
            <person name="Brown T."/>
            <person name="Cohen L."/>
        </authorList>
    </citation>
    <scope>NUCLEOTIDE SEQUENCE</scope>
</reference>
<dbReference type="Gene3D" id="3.90.550.50">
    <property type="match status" value="1"/>
</dbReference>
<proteinExistence type="predicted"/>
<dbReference type="SUPFAM" id="SSF53448">
    <property type="entry name" value="Nucleotide-diphospho-sugar transferases"/>
    <property type="match status" value="1"/>
</dbReference>
<evidence type="ECO:0000313" key="1">
    <source>
        <dbReference type="EMBL" id="CAD8848670.1"/>
    </source>
</evidence>
<accession>A0A7S1AC73</accession>
<dbReference type="EMBL" id="HBFQ01032729">
    <property type="protein sequence ID" value="CAD8848670.1"/>
    <property type="molecule type" value="Transcribed_RNA"/>
</dbReference>
<gene>
    <name evidence="1" type="ORF">NSCI0253_LOCUS23020</name>
</gene>
<name>A0A7S1AC73_NOCSC</name>
<dbReference type="AlphaFoldDB" id="A0A7S1AC73"/>
<sequence length="202" mass="22917">MVLDKVDGYLSNTDMVAKAYEFLTHSAVYDNFDWIVKVDSDTFFRPRALAGTLSAYDSNEALAITSWIYVEGALEVVTRGVFRRYGDDALFQDTLNVRPDSIFDDRWVTFAVEHMGGKVVRLPTTECLSLVLNGYNVQGDIIGDFLMPTAFTRHYLGGTWHPDLLKEDWGTSPPSCVRRDIVAIHPVKDLGHYREFQRLANN</sequence>
<protein>
    <submittedName>
        <fullName evidence="1">Uncharacterized protein</fullName>
    </submittedName>
</protein>
<organism evidence="1">
    <name type="scientific">Noctiluca scintillans</name>
    <name type="common">Sea sparkle</name>
    <name type="synonym">Red tide dinoflagellate</name>
    <dbReference type="NCBI Taxonomy" id="2966"/>
    <lineage>
        <taxon>Eukaryota</taxon>
        <taxon>Sar</taxon>
        <taxon>Alveolata</taxon>
        <taxon>Dinophyceae</taxon>
        <taxon>Noctilucales</taxon>
        <taxon>Noctilucaceae</taxon>
        <taxon>Noctiluca</taxon>
    </lineage>
</organism>
<dbReference type="InterPro" id="IPR029044">
    <property type="entry name" value="Nucleotide-diphossugar_trans"/>
</dbReference>